<evidence type="ECO:0000313" key="2">
    <source>
        <dbReference type="EMBL" id="GAG06646.1"/>
    </source>
</evidence>
<dbReference type="EMBL" id="BARS01028285">
    <property type="protein sequence ID" value="GAG06646.1"/>
    <property type="molecule type" value="Genomic_DNA"/>
</dbReference>
<dbReference type="InterPro" id="IPR013785">
    <property type="entry name" value="Aldolase_TIM"/>
</dbReference>
<dbReference type="AlphaFoldDB" id="X0W1N6"/>
<evidence type="ECO:0008006" key="3">
    <source>
        <dbReference type="Google" id="ProtNLM"/>
    </source>
</evidence>
<dbReference type="PANTHER" id="PTHR21139:SF42">
    <property type="entry name" value="TRIOSEPHOSPHATE ISOMERASE"/>
    <property type="match status" value="1"/>
</dbReference>
<dbReference type="CDD" id="cd00311">
    <property type="entry name" value="TIM"/>
    <property type="match status" value="1"/>
</dbReference>
<dbReference type="Pfam" id="PF00121">
    <property type="entry name" value="TIM"/>
    <property type="match status" value="1"/>
</dbReference>
<dbReference type="GO" id="GO:0004807">
    <property type="term" value="F:triose-phosphate isomerase activity"/>
    <property type="evidence" value="ECO:0007669"/>
    <property type="project" value="InterPro"/>
</dbReference>
<gene>
    <name evidence="2" type="ORF">S01H1_44345</name>
</gene>
<proteinExistence type="predicted"/>
<dbReference type="InterPro" id="IPR035990">
    <property type="entry name" value="TIM_sf"/>
</dbReference>
<dbReference type="GO" id="GO:0006094">
    <property type="term" value="P:gluconeogenesis"/>
    <property type="evidence" value="ECO:0007669"/>
    <property type="project" value="TreeGrafter"/>
</dbReference>
<accession>X0W1N6</accession>
<dbReference type="InterPro" id="IPR000652">
    <property type="entry name" value="Triosephosphate_isomerase"/>
</dbReference>
<name>X0W1N6_9ZZZZ</name>
<dbReference type="GO" id="GO:0019563">
    <property type="term" value="P:glycerol catabolic process"/>
    <property type="evidence" value="ECO:0007669"/>
    <property type="project" value="TreeGrafter"/>
</dbReference>
<dbReference type="PROSITE" id="PS51440">
    <property type="entry name" value="TIM_2"/>
    <property type="match status" value="1"/>
</dbReference>
<reference evidence="2" key="1">
    <citation type="journal article" date="2014" name="Front. Microbiol.">
        <title>High frequency of phylogenetically diverse reductive dehalogenase-homologous genes in deep subseafloor sedimentary metagenomes.</title>
        <authorList>
            <person name="Kawai M."/>
            <person name="Futagami T."/>
            <person name="Toyoda A."/>
            <person name="Takaki Y."/>
            <person name="Nishi S."/>
            <person name="Hori S."/>
            <person name="Arai W."/>
            <person name="Tsubouchi T."/>
            <person name="Morono Y."/>
            <person name="Uchiyama I."/>
            <person name="Ito T."/>
            <person name="Fujiyama A."/>
            <person name="Inagaki F."/>
            <person name="Takami H."/>
        </authorList>
    </citation>
    <scope>NUCLEOTIDE SEQUENCE</scope>
    <source>
        <strain evidence="2">Expedition CK06-06</strain>
    </source>
</reference>
<evidence type="ECO:0000256" key="1">
    <source>
        <dbReference type="ARBA" id="ARBA00023235"/>
    </source>
</evidence>
<keyword evidence="1" id="KW-0413">Isomerase</keyword>
<protein>
    <recommendedName>
        <fullName evidence="3">Triosephosphate isomerase</fullName>
    </recommendedName>
</protein>
<dbReference type="Gene3D" id="3.20.20.70">
    <property type="entry name" value="Aldolase class I"/>
    <property type="match status" value="1"/>
</dbReference>
<dbReference type="GO" id="GO:0006096">
    <property type="term" value="P:glycolytic process"/>
    <property type="evidence" value="ECO:0007669"/>
    <property type="project" value="TreeGrafter"/>
</dbReference>
<organism evidence="2">
    <name type="scientific">marine sediment metagenome</name>
    <dbReference type="NCBI Taxonomy" id="412755"/>
    <lineage>
        <taxon>unclassified sequences</taxon>
        <taxon>metagenomes</taxon>
        <taxon>ecological metagenomes</taxon>
    </lineage>
</organism>
<dbReference type="PANTHER" id="PTHR21139">
    <property type="entry name" value="TRIOSEPHOSPHATE ISOMERASE"/>
    <property type="match status" value="1"/>
</dbReference>
<comment type="caution">
    <text evidence="2">The sequence shown here is derived from an EMBL/GenBank/DDBJ whole genome shotgun (WGS) entry which is preliminary data.</text>
</comment>
<sequence length="126" mass="14153">MKKLIIANWKCNPVSVKKAEKDLNIIDKGVKKTKHEVVVCAPFIYLFSKVKNIKLGAQDCFWKETGPYTGEISALMLKNIDVKYVIIGHSERRALGETEEIIEKKLRGALKVGLIPILCIGEKKGE</sequence>
<dbReference type="GO" id="GO:0046166">
    <property type="term" value="P:glyceraldehyde-3-phosphate biosynthetic process"/>
    <property type="evidence" value="ECO:0007669"/>
    <property type="project" value="TreeGrafter"/>
</dbReference>
<dbReference type="SUPFAM" id="SSF51351">
    <property type="entry name" value="Triosephosphate isomerase (TIM)"/>
    <property type="match status" value="1"/>
</dbReference>
<feature type="non-terminal residue" evidence="2">
    <location>
        <position position="126"/>
    </location>
</feature>
<dbReference type="GO" id="GO:0005829">
    <property type="term" value="C:cytosol"/>
    <property type="evidence" value="ECO:0007669"/>
    <property type="project" value="TreeGrafter"/>
</dbReference>